<evidence type="ECO:0000313" key="2">
    <source>
        <dbReference type="Proteomes" id="UP001205861"/>
    </source>
</evidence>
<name>A0ABT2BP83_9BURK</name>
<comment type="caution">
    <text evidence="1">The sequence shown here is derived from an EMBL/GenBank/DDBJ whole genome shotgun (WGS) entry which is preliminary data.</text>
</comment>
<proteinExistence type="predicted"/>
<dbReference type="RefSeq" id="WP_258857900.1">
    <property type="nucleotide sequence ID" value="NZ_JANUGV010000006.1"/>
</dbReference>
<dbReference type="EMBL" id="JANUGV010000006">
    <property type="protein sequence ID" value="MCS0610304.1"/>
    <property type="molecule type" value="Genomic_DNA"/>
</dbReference>
<dbReference type="Proteomes" id="UP001205861">
    <property type="component" value="Unassembled WGS sequence"/>
</dbReference>
<protein>
    <submittedName>
        <fullName evidence="1">Uncharacterized protein</fullName>
    </submittedName>
</protein>
<keyword evidence="2" id="KW-1185">Reference proteome</keyword>
<organism evidence="1 2">
    <name type="scientific">Massilia solisilvae</name>
    <dbReference type="NCBI Taxonomy" id="1811225"/>
    <lineage>
        <taxon>Bacteria</taxon>
        <taxon>Pseudomonadati</taxon>
        <taxon>Pseudomonadota</taxon>
        <taxon>Betaproteobacteria</taxon>
        <taxon>Burkholderiales</taxon>
        <taxon>Oxalobacteraceae</taxon>
        <taxon>Telluria group</taxon>
        <taxon>Massilia</taxon>
    </lineage>
</organism>
<reference evidence="1 2" key="1">
    <citation type="submission" date="2022-08" db="EMBL/GenBank/DDBJ databases">
        <title>Reclassification of Massilia species as members of the genera Telluria, Duganella, Pseudoduganella, Mokoshia gen. nov. and Zemynaea gen. nov. using orthogonal and non-orthogonal genome-based approaches.</title>
        <authorList>
            <person name="Bowman J.P."/>
        </authorList>
    </citation>
    <scope>NUCLEOTIDE SEQUENCE [LARGE SCALE GENOMIC DNA]</scope>
    <source>
        <strain evidence="1 2">JCM 31607</strain>
    </source>
</reference>
<evidence type="ECO:0000313" key="1">
    <source>
        <dbReference type="EMBL" id="MCS0610304.1"/>
    </source>
</evidence>
<gene>
    <name evidence="1" type="ORF">NX773_19225</name>
</gene>
<accession>A0ABT2BP83</accession>
<sequence length="76" mass="8547">MAIAHLLICFSDAVSFRMEDSNLNQADPGGGDVAQFLRMLCVQNQLLQASQRTQIFFRLAKQTAEKLFKIPPVNYS</sequence>